<accession>A0A336JQ31</accession>
<evidence type="ECO:0000256" key="1">
    <source>
        <dbReference type="SAM" id="Phobius"/>
    </source>
</evidence>
<dbReference type="AlphaFoldDB" id="A0A336JQ31"/>
<reference evidence="3 4" key="1">
    <citation type="submission" date="2017-08" db="EMBL/GenBank/DDBJ databases">
        <authorList>
            <person name="de Groot N.N."/>
        </authorList>
    </citation>
    <scope>NUCLEOTIDE SEQUENCE [LARGE SCALE GENOMIC DNA]</scope>
    <source>
        <strain evidence="3 4">JA575</strain>
    </source>
</reference>
<keyword evidence="5" id="KW-1185">Reference proteome</keyword>
<name>A0A336JQ31_9BRAD</name>
<dbReference type="OrthoDB" id="8141485at2"/>
<dbReference type="Proteomes" id="UP000252631">
    <property type="component" value="Unassembled WGS sequence"/>
</dbReference>
<sequence>MRGKKPPARAFETIRKLTPTGRMLSRLAATASHAMMGAAIGLGFAFVATRSPHFGVTPALLGLPAFRLFDFALTSAVGFAIVATLTGLAMGDAEES</sequence>
<evidence type="ECO:0000313" key="2">
    <source>
        <dbReference type="EMBL" id="RED32026.1"/>
    </source>
</evidence>
<feature type="transmembrane region" description="Helical" evidence="1">
    <location>
        <begin position="24"/>
        <end position="48"/>
    </location>
</feature>
<keyword evidence="1" id="KW-0472">Membrane</keyword>
<keyword evidence="1" id="KW-0812">Transmembrane</keyword>
<evidence type="ECO:0000313" key="4">
    <source>
        <dbReference type="Proteomes" id="UP000252631"/>
    </source>
</evidence>
<protein>
    <submittedName>
        <fullName evidence="3">Uncharacterized protein</fullName>
    </submittedName>
</protein>
<dbReference type="EMBL" id="QRDT01000013">
    <property type="protein sequence ID" value="RED32026.1"/>
    <property type="molecule type" value="Genomic_DNA"/>
</dbReference>
<reference evidence="2 5" key="2">
    <citation type="submission" date="2018-07" db="EMBL/GenBank/DDBJ databases">
        <title>Genomic Encyclopedia of Archaeal and Bacterial Type Strains, Phase II (KMG-II): from individual species to whole genera.</title>
        <authorList>
            <person name="Goeker M."/>
        </authorList>
    </citation>
    <scope>NUCLEOTIDE SEQUENCE [LARGE SCALE GENOMIC DNA]</scope>
    <source>
        <strain evidence="2 5">JA575</strain>
    </source>
</reference>
<feature type="transmembrane region" description="Helical" evidence="1">
    <location>
        <begin position="68"/>
        <end position="90"/>
    </location>
</feature>
<dbReference type="Proteomes" id="UP000256343">
    <property type="component" value="Unassembled WGS sequence"/>
</dbReference>
<organism evidence="3 4">
    <name type="scientific">Rhodopseudomonas pentothenatexigens</name>
    <dbReference type="NCBI Taxonomy" id="999699"/>
    <lineage>
        <taxon>Bacteria</taxon>
        <taxon>Pseudomonadati</taxon>
        <taxon>Pseudomonadota</taxon>
        <taxon>Alphaproteobacteria</taxon>
        <taxon>Hyphomicrobiales</taxon>
        <taxon>Nitrobacteraceae</taxon>
        <taxon>Rhodopseudomonas</taxon>
    </lineage>
</organism>
<gene>
    <name evidence="2" type="ORF">BJ125_113120</name>
    <name evidence="3" type="ORF">SAMN05892882_113120</name>
</gene>
<keyword evidence="1" id="KW-1133">Transmembrane helix</keyword>
<proteinExistence type="predicted"/>
<evidence type="ECO:0000313" key="3">
    <source>
        <dbReference type="EMBL" id="SSW91698.1"/>
    </source>
</evidence>
<dbReference type="RefSeq" id="WP_147270248.1">
    <property type="nucleotide sequence ID" value="NZ_QRDT01000013.1"/>
</dbReference>
<dbReference type="EMBL" id="UFQQ01000013">
    <property type="protein sequence ID" value="SSW91698.1"/>
    <property type="molecule type" value="Genomic_DNA"/>
</dbReference>
<evidence type="ECO:0000313" key="5">
    <source>
        <dbReference type="Proteomes" id="UP000256343"/>
    </source>
</evidence>